<dbReference type="AlphaFoldDB" id="F8UHW8"/>
<gene>
    <name evidence="2" type="ORF">LDC_03491</name>
</gene>
<dbReference type="InterPro" id="IPR041682">
    <property type="entry name" value="AAA_14"/>
</dbReference>
<feature type="domain" description="AAA" evidence="1">
    <location>
        <begin position="14"/>
        <end position="58"/>
    </location>
</feature>
<dbReference type="Pfam" id="PF13173">
    <property type="entry name" value="AAA_14"/>
    <property type="match status" value="1"/>
</dbReference>
<name>F8UHW8_9ZZZZ</name>
<sequence>MATTGIFLSLAIIFIDHIKDIKIIVTGSSSFDLANDIGEPLTGRKYTLRLFPLAQYEIITKDNYFDFVA</sequence>
<proteinExistence type="predicted"/>
<reference evidence="2" key="1">
    <citation type="submission" date="2011-04" db="EMBL/GenBank/DDBJ databases">
        <title>Taxonomic and functional metagenomic profiling of the microbial community in the anoxic sediment of a brackish shallow lake (Laguna de Carrizo Central Spain).</title>
        <authorList>
            <consortium name="CONSOLIDER consortium CSD2007-00005"/>
            <person name="Guazzaroni M.-E."/>
            <person name="Richter M."/>
            <person name="Garcia-Salamanca A."/>
            <person name="Yarza P."/>
            <person name="Ferrer M."/>
        </authorList>
    </citation>
    <scope>NUCLEOTIDE SEQUENCE</scope>
</reference>
<accession>F8UHW8</accession>
<organism evidence="2">
    <name type="scientific">uncultured microorganism</name>
    <dbReference type="NCBI Taxonomy" id="358574"/>
    <lineage>
        <taxon>unclassified sequences</taxon>
        <taxon>environmental samples</taxon>
    </lineage>
</organism>
<evidence type="ECO:0000313" key="2">
    <source>
        <dbReference type="EMBL" id="AEI30625.1"/>
    </source>
</evidence>
<protein>
    <recommendedName>
        <fullName evidence="1">AAA domain-containing protein</fullName>
    </recommendedName>
</protein>
<dbReference type="EMBL" id="JF805259">
    <property type="protein sequence ID" value="AEI30625.1"/>
    <property type="molecule type" value="Genomic_DNA"/>
</dbReference>
<evidence type="ECO:0000259" key="1">
    <source>
        <dbReference type="Pfam" id="PF13173"/>
    </source>
</evidence>